<dbReference type="InterPro" id="IPR017853">
    <property type="entry name" value="GH"/>
</dbReference>
<evidence type="ECO:0000256" key="8">
    <source>
        <dbReference type="ARBA" id="ARBA00023295"/>
    </source>
</evidence>
<dbReference type="InterPro" id="IPR011583">
    <property type="entry name" value="Chitinase_II/V-like_cat"/>
</dbReference>
<evidence type="ECO:0000256" key="10">
    <source>
        <dbReference type="RuleBase" id="RU000489"/>
    </source>
</evidence>
<evidence type="ECO:0000256" key="5">
    <source>
        <dbReference type="ARBA" id="ARBA00022801"/>
    </source>
</evidence>
<keyword evidence="12" id="KW-1133">Transmembrane helix</keyword>
<keyword evidence="4" id="KW-0964">Secreted</keyword>
<evidence type="ECO:0000259" key="13">
    <source>
        <dbReference type="PROSITE" id="PS51910"/>
    </source>
</evidence>
<dbReference type="EC" id="3.2.1.14" evidence="3"/>
<comment type="similarity">
    <text evidence="11">Belongs to the glycosyl hydrolase 18 family.</text>
</comment>
<keyword evidence="12" id="KW-0812">Transmembrane</keyword>
<keyword evidence="7" id="KW-0119">Carbohydrate metabolism</keyword>
<dbReference type="GO" id="GO:0030435">
    <property type="term" value="P:sporulation resulting in formation of a cellular spore"/>
    <property type="evidence" value="ECO:0007669"/>
    <property type="project" value="EnsemblFungi"/>
</dbReference>
<dbReference type="FunFam" id="3.20.20.80:FF:000075">
    <property type="entry name" value="Sporulation-specific chitinase"/>
    <property type="match status" value="1"/>
</dbReference>
<proteinExistence type="inferred from homology"/>
<evidence type="ECO:0000256" key="3">
    <source>
        <dbReference type="ARBA" id="ARBA00012729"/>
    </source>
</evidence>
<dbReference type="HOGENOM" id="CLU_002833_1_2_1"/>
<dbReference type="RefSeq" id="XP_004177596.1">
    <property type="nucleotide sequence ID" value="XM_004177548.1"/>
</dbReference>
<gene>
    <name evidence="14" type="primary">TBLA0A02790</name>
    <name evidence="14" type="ORF">TBLA_0A02790</name>
</gene>
<evidence type="ECO:0000256" key="4">
    <source>
        <dbReference type="ARBA" id="ARBA00022525"/>
    </source>
</evidence>
<dbReference type="Gene3D" id="3.10.50.10">
    <property type="match status" value="1"/>
</dbReference>
<dbReference type="SUPFAM" id="SSF51445">
    <property type="entry name" value="(Trans)glycosidases"/>
    <property type="match status" value="1"/>
</dbReference>
<dbReference type="Gene3D" id="3.20.20.80">
    <property type="entry name" value="Glycosidases"/>
    <property type="match status" value="1"/>
</dbReference>
<dbReference type="InterPro" id="IPR001223">
    <property type="entry name" value="Glyco_hydro18_cat"/>
</dbReference>
<dbReference type="FunCoup" id="I2GVC5">
    <property type="interactions" value="634"/>
</dbReference>
<reference evidence="14 15" key="1">
    <citation type="journal article" date="2011" name="Proc. Natl. Acad. Sci. U.S.A.">
        <title>Evolutionary erosion of yeast sex chromosomes by mating-type switching accidents.</title>
        <authorList>
            <person name="Gordon J.L."/>
            <person name="Armisen D."/>
            <person name="Proux-Wera E."/>
            <person name="Oheigeartaigh S.S."/>
            <person name="Byrne K.P."/>
            <person name="Wolfe K.H."/>
        </authorList>
    </citation>
    <scope>NUCLEOTIDE SEQUENCE [LARGE SCALE GENOMIC DNA]</scope>
    <source>
        <strain evidence="15">ATCC 34711 / CBS 6284 / DSM 70876 / NBRC 10599 / NRRL Y-10934 / UCD 77-7</strain>
    </source>
</reference>
<dbReference type="InterPro" id="IPR050314">
    <property type="entry name" value="Glycosyl_Hydrlase_18"/>
</dbReference>
<evidence type="ECO:0000313" key="15">
    <source>
        <dbReference type="Proteomes" id="UP000002866"/>
    </source>
</evidence>
<dbReference type="STRING" id="1071380.I2GVC5"/>
<evidence type="ECO:0000256" key="1">
    <source>
        <dbReference type="ARBA" id="ARBA00000822"/>
    </source>
</evidence>
<evidence type="ECO:0000256" key="11">
    <source>
        <dbReference type="RuleBase" id="RU004453"/>
    </source>
</evidence>
<evidence type="ECO:0000256" key="9">
    <source>
        <dbReference type="ARBA" id="ARBA00023326"/>
    </source>
</evidence>
<dbReference type="SUPFAM" id="SSF54556">
    <property type="entry name" value="Chitinase insertion domain"/>
    <property type="match status" value="1"/>
</dbReference>
<dbReference type="GO" id="GO:0008843">
    <property type="term" value="F:endochitinase activity"/>
    <property type="evidence" value="ECO:0007669"/>
    <property type="project" value="UniProtKB-EC"/>
</dbReference>
<dbReference type="CDD" id="cd06548">
    <property type="entry name" value="GH18_chitinase"/>
    <property type="match status" value="1"/>
</dbReference>
<dbReference type="PANTHER" id="PTHR11177">
    <property type="entry name" value="CHITINASE"/>
    <property type="match status" value="1"/>
</dbReference>
<dbReference type="GO" id="GO:0008061">
    <property type="term" value="F:chitin binding"/>
    <property type="evidence" value="ECO:0007669"/>
    <property type="project" value="InterPro"/>
</dbReference>
<dbReference type="PROSITE" id="PS01095">
    <property type="entry name" value="GH18_1"/>
    <property type="match status" value="1"/>
</dbReference>
<keyword evidence="8 10" id="KW-0326">Glycosidase</keyword>
<organism evidence="14 15">
    <name type="scientific">Henningerozyma blattae (strain ATCC 34711 / CBS 6284 / DSM 70876 / NBRC 10599 / NRRL Y-10934 / UCD 77-7)</name>
    <name type="common">Yeast</name>
    <name type="synonym">Tetrapisispora blattae</name>
    <dbReference type="NCBI Taxonomy" id="1071380"/>
    <lineage>
        <taxon>Eukaryota</taxon>
        <taxon>Fungi</taxon>
        <taxon>Dikarya</taxon>
        <taxon>Ascomycota</taxon>
        <taxon>Saccharomycotina</taxon>
        <taxon>Saccharomycetes</taxon>
        <taxon>Saccharomycetales</taxon>
        <taxon>Saccharomycetaceae</taxon>
        <taxon>Henningerozyma</taxon>
    </lineage>
</organism>
<dbReference type="GeneID" id="14492920"/>
<keyword evidence="9" id="KW-0624">Polysaccharide degradation</keyword>
<keyword evidence="12" id="KW-0472">Membrane</keyword>
<dbReference type="InterPro" id="IPR001579">
    <property type="entry name" value="Glyco_hydro_18_chit_AS"/>
</dbReference>
<sequence length="547" mass="63064">MRNDNKAYWRATIILTFIAITLITEMCFYDKLFNKKKEQQVLNQLQPPTKIEPLNNVDNEIKDNKNTNLTVANPQGYTSGVYYSNWSPYSPRKHFPHDIDFSRISHVYYSFFLVNGDNGKVELGDKWSDIEMDLYKPLSIKLGKLKNKVDVYEEPQTQSTIKTNLPKGCIGEFFYLRNSKLLPTINTENSKNFKMIMTIGGWSNRDSFPKMAKSPQKIHNFVTSAIEMMFEYGFDGIDLDWEFPKNNTQEPAVYLKIMQQLRQGMNELEEEIYKNSAVPVEERKHFQLSVASPAFEEKLSVLPIKEMNKVLDYWNMMTYDYNGEWSEKTGYHSNLYDGSKVKHDEEVLNADSAIKYMIETQGVEPNKLVLGLAGYGRGYTNVNVNHIQGFGKNNKERELTGDEVFIDLEYKGVGGESEGEPGMWMYNQLPIKGSIEQFDPKFVSAYCYDLKTNTLVTYDNVESMNVKGQYVKDKGLAGGFMWESCGDVHDNPKRSLITAFTNELGKIKKQESSIFQDEKTFEFYLEEFGNEGYLSEAIAKLLNKDKM</sequence>
<keyword evidence="6" id="KW-0146">Chitin degradation</keyword>
<comment type="catalytic activity">
    <reaction evidence="1">
        <text>Random endo-hydrolysis of N-acetyl-beta-D-glucosaminide (1-&gt;4)-beta-linkages in chitin and chitodextrins.</text>
        <dbReference type="EC" id="3.2.1.14"/>
    </reaction>
</comment>
<dbReference type="Pfam" id="PF00704">
    <property type="entry name" value="Glyco_hydro_18"/>
    <property type="match status" value="1"/>
</dbReference>
<dbReference type="InParanoid" id="I2GVC5"/>
<dbReference type="GO" id="GO:0005576">
    <property type="term" value="C:extracellular region"/>
    <property type="evidence" value="ECO:0007669"/>
    <property type="project" value="UniProtKB-SubCell"/>
</dbReference>
<evidence type="ECO:0000256" key="6">
    <source>
        <dbReference type="ARBA" id="ARBA00023024"/>
    </source>
</evidence>
<feature type="domain" description="GH18" evidence="13">
    <location>
        <begin position="77"/>
        <end position="507"/>
    </location>
</feature>
<dbReference type="SMART" id="SM00636">
    <property type="entry name" value="Glyco_18"/>
    <property type="match status" value="1"/>
</dbReference>
<dbReference type="GO" id="GO:0035885">
    <property type="term" value="F:exochitinase activity"/>
    <property type="evidence" value="ECO:0007669"/>
    <property type="project" value="EnsemblFungi"/>
</dbReference>
<dbReference type="EMBL" id="HE806316">
    <property type="protein sequence ID" value="CCH58077.1"/>
    <property type="molecule type" value="Genomic_DNA"/>
</dbReference>
<dbReference type="OMA" id="FYYCSGG"/>
<dbReference type="PANTHER" id="PTHR11177:SF317">
    <property type="entry name" value="CHITINASE 12-RELATED"/>
    <property type="match status" value="1"/>
</dbReference>
<evidence type="ECO:0000313" key="14">
    <source>
        <dbReference type="EMBL" id="CCH58077.1"/>
    </source>
</evidence>
<dbReference type="Proteomes" id="UP000002866">
    <property type="component" value="Chromosome 1"/>
</dbReference>
<evidence type="ECO:0000256" key="2">
    <source>
        <dbReference type="ARBA" id="ARBA00004613"/>
    </source>
</evidence>
<dbReference type="KEGG" id="tbl:TBLA_0A02790"/>
<dbReference type="GO" id="GO:0000272">
    <property type="term" value="P:polysaccharide catabolic process"/>
    <property type="evidence" value="ECO:0007669"/>
    <property type="project" value="UniProtKB-KW"/>
</dbReference>
<evidence type="ECO:0000256" key="7">
    <source>
        <dbReference type="ARBA" id="ARBA00023277"/>
    </source>
</evidence>
<keyword evidence="5 10" id="KW-0378">Hydrolase</keyword>
<protein>
    <recommendedName>
        <fullName evidence="3">chitinase</fullName>
        <ecNumber evidence="3">3.2.1.14</ecNumber>
    </recommendedName>
</protein>
<dbReference type="OrthoDB" id="76388at2759"/>
<dbReference type="InterPro" id="IPR029070">
    <property type="entry name" value="Chitinase_insertion_sf"/>
</dbReference>
<name>I2GVC5_HENB6</name>
<evidence type="ECO:0000256" key="12">
    <source>
        <dbReference type="SAM" id="Phobius"/>
    </source>
</evidence>
<comment type="subcellular location">
    <subcellularLocation>
        <location evidence="2">Secreted</location>
    </subcellularLocation>
</comment>
<keyword evidence="15" id="KW-1185">Reference proteome</keyword>
<feature type="transmembrane region" description="Helical" evidence="12">
    <location>
        <begin position="7"/>
        <end position="24"/>
    </location>
</feature>
<dbReference type="PROSITE" id="PS51910">
    <property type="entry name" value="GH18_2"/>
    <property type="match status" value="1"/>
</dbReference>
<dbReference type="AlphaFoldDB" id="I2GVC5"/>
<dbReference type="eggNOG" id="KOG2806">
    <property type="taxonomic scope" value="Eukaryota"/>
</dbReference>
<dbReference type="GO" id="GO:0006032">
    <property type="term" value="P:chitin catabolic process"/>
    <property type="evidence" value="ECO:0007669"/>
    <property type="project" value="UniProtKB-KW"/>
</dbReference>
<accession>I2GVC5</accession>